<evidence type="ECO:0000313" key="3">
    <source>
        <dbReference type="Proteomes" id="UP001234178"/>
    </source>
</evidence>
<evidence type="ECO:0000313" key="2">
    <source>
        <dbReference type="EMBL" id="KAK4045836.1"/>
    </source>
</evidence>
<proteinExistence type="predicted"/>
<keyword evidence="3" id="KW-1185">Reference proteome</keyword>
<name>A0ABR0BB72_9CRUS</name>
<organism evidence="2 3">
    <name type="scientific">Daphnia magna</name>
    <dbReference type="NCBI Taxonomy" id="35525"/>
    <lineage>
        <taxon>Eukaryota</taxon>
        <taxon>Metazoa</taxon>
        <taxon>Ecdysozoa</taxon>
        <taxon>Arthropoda</taxon>
        <taxon>Crustacea</taxon>
        <taxon>Branchiopoda</taxon>
        <taxon>Diplostraca</taxon>
        <taxon>Cladocera</taxon>
        <taxon>Anomopoda</taxon>
        <taxon>Daphniidae</taxon>
        <taxon>Daphnia</taxon>
    </lineage>
</organism>
<protein>
    <submittedName>
        <fullName evidence="2">Uncharacterized protein</fullName>
    </submittedName>
</protein>
<accession>A0ABR0BB72</accession>
<comment type="caution">
    <text evidence="2">The sequence shown here is derived from an EMBL/GenBank/DDBJ whole genome shotgun (WGS) entry which is preliminary data.</text>
</comment>
<evidence type="ECO:0000256" key="1">
    <source>
        <dbReference type="SAM" id="MobiDB-lite"/>
    </source>
</evidence>
<dbReference type="Proteomes" id="UP001234178">
    <property type="component" value="Unassembled WGS sequence"/>
</dbReference>
<feature type="region of interest" description="Disordered" evidence="1">
    <location>
        <begin position="31"/>
        <end position="63"/>
    </location>
</feature>
<reference evidence="2 3" key="1">
    <citation type="journal article" date="2023" name="Nucleic Acids Res.">
        <title>The hologenome of Daphnia magna reveals possible DNA methylation and microbiome-mediated evolution of the host genome.</title>
        <authorList>
            <person name="Chaturvedi A."/>
            <person name="Li X."/>
            <person name="Dhandapani V."/>
            <person name="Marshall H."/>
            <person name="Kissane S."/>
            <person name="Cuenca-Cambronero M."/>
            <person name="Asole G."/>
            <person name="Calvet F."/>
            <person name="Ruiz-Romero M."/>
            <person name="Marangio P."/>
            <person name="Guigo R."/>
            <person name="Rago D."/>
            <person name="Mirbahai L."/>
            <person name="Eastwood N."/>
            <person name="Colbourne J.K."/>
            <person name="Zhou J."/>
            <person name="Mallon E."/>
            <person name="Orsini L."/>
        </authorList>
    </citation>
    <scope>NUCLEOTIDE SEQUENCE [LARGE SCALE GENOMIC DNA]</scope>
    <source>
        <strain evidence="2">LRV0_1</strain>
    </source>
</reference>
<gene>
    <name evidence="2" type="ORF">OUZ56_033882</name>
</gene>
<sequence>MYFTRNDNEKISLHYGGVELGFRDQLNSMRTHEDSGERFTPLRSGGGSTSILRNNENPGDDLDSHIPHKCDIDLLDSNEIKELRYDDQWNEVLNMQVSSQDEINRLGQLRTFICFEMEKKIELTNKEVGTALRALLLTEPTIFTPIELFMTLDHSASVV</sequence>
<dbReference type="EMBL" id="JAOYFB010000068">
    <property type="protein sequence ID" value="KAK4045836.1"/>
    <property type="molecule type" value="Genomic_DNA"/>
</dbReference>